<dbReference type="EMBL" id="JBHSZH010000005">
    <property type="protein sequence ID" value="MFC7080231.1"/>
    <property type="molecule type" value="Genomic_DNA"/>
</dbReference>
<dbReference type="PANTHER" id="PTHR45947:SF3">
    <property type="entry name" value="SULFOQUINOVOSYL TRANSFERASE SQD2"/>
    <property type="match status" value="1"/>
</dbReference>
<comment type="caution">
    <text evidence="3">The sequence shown here is derived from an EMBL/GenBank/DDBJ whole genome shotgun (WGS) entry which is preliminary data.</text>
</comment>
<sequence>MNDQSIAIAHGNYLERGGAETLSDELARTFDAPLYYGFGSDEHVSDDVDARSLYEDSPFSAVKRSVFLRDLYYAWNAQRIPELTDYDVVVLSKNELSWYVPEDEQVVVHYTHSTPRIPYDLFQQRANSVFSRLYAFVARTMFLPNTKFPDKFVANSELVARRLRRYWGVPDEKIEVVYPPVDVDQYERRETKDYYLTYSRLIPEKRIDAIVRAFEGLDAKLVVGGAGDERENLERLAPDNVEFVGYMSEEEKIRRLGEAKAVVFNAMNEDFGIIPIEAFASGTPVLGVEEGYTKYQILDGENGLVHDPDAASVRESIEAFEREGVAWDADEIAAFAEQFGAERFREEMRAVVEEAVADADLSPHEETDTQKTSPASE</sequence>
<dbReference type="InterPro" id="IPR050194">
    <property type="entry name" value="Glycosyltransferase_grp1"/>
</dbReference>
<keyword evidence="4" id="KW-1185">Reference proteome</keyword>
<name>A0ABD5WI62_9EURY</name>
<protein>
    <submittedName>
        <fullName evidence="3">Glycosyltransferase</fullName>
        <ecNumber evidence="3">2.4.-.-</ecNumber>
    </submittedName>
</protein>
<reference evidence="3 4" key="1">
    <citation type="journal article" date="2019" name="Int. J. Syst. Evol. Microbiol.">
        <title>The Global Catalogue of Microorganisms (GCM) 10K type strain sequencing project: providing services to taxonomists for standard genome sequencing and annotation.</title>
        <authorList>
            <consortium name="The Broad Institute Genomics Platform"/>
            <consortium name="The Broad Institute Genome Sequencing Center for Infectious Disease"/>
            <person name="Wu L."/>
            <person name="Ma J."/>
        </authorList>
    </citation>
    <scope>NUCLEOTIDE SEQUENCE [LARGE SCALE GENOMIC DNA]</scope>
    <source>
        <strain evidence="3 4">DT72</strain>
    </source>
</reference>
<dbReference type="Proteomes" id="UP001596407">
    <property type="component" value="Unassembled WGS sequence"/>
</dbReference>
<gene>
    <name evidence="3" type="ORF">ACFQJ6_08970</name>
</gene>
<accession>A0ABD5WI62</accession>
<organism evidence="3 4">
    <name type="scientific">Halorussus caseinilyticus</name>
    <dbReference type="NCBI Taxonomy" id="3034025"/>
    <lineage>
        <taxon>Archaea</taxon>
        <taxon>Methanobacteriati</taxon>
        <taxon>Methanobacteriota</taxon>
        <taxon>Stenosarchaea group</taxon>
        <taxon>Halobacteria</taxon>
        <taxon>Halobacteriales</taxon>
        <taxon>Haladaptataceae</taxon>
        <taxon>Halorussus</taxon>
    </lineage>
</organism>
<proteinExistence type="predicted"/>
<dbReference type="GO" id="GO:0016757">
    <property type="term" value="F:glycosyltransferase activity"/>
    <property type="evidence" value="ECO:0007669"/>
    <property type="project" value="UniProtKB-KW"/>
</dbReference>
<evidence type="ECO:0000259" key="2">
    <source>
        <dbReference type="Pfam" id="PF00534"/>
    </source>
</evidence>
<evidence type="ECO:0000313" key="3">
    <source>
        <dbReference type="EMBL" id="MFC7080231.1"/>
    </source>
</evidence>
<dbReference type="InterPro" id="IPR001296">
    <property type="entry name" value="Glyco_trans_1"/>
</dbReference>
<keyword evidence="3" id="KW-0808">Transferase</keyword>
<evidence type="ECO:0000256" key="1">
    <source>
        <dbReference type="SAM" id="MobiDB-lite"/>
    </source>
</evidence>
<dbReference type="RefSeq" id="WP_382209539.1">
    <property type="nucleotide sequence ID" value="NZ_JBHSZH010000005.1"/>
</dbReference>
<dbReference type="Gene3D" id="3.40.50.2000">
    <property type="entry name" value="Glycogen Phosphorylase B"/>
    <property type="match status" value="2"/>
</dbReference>
<evidence type="ECO:0000313" key="4">
    <source>
        <dbReference type="Proteomes" id="UP001596407"/>
    </source>
</evidence>
<dbReference type="SUPFAM" id="SSF53756">
    <property type="entry name" value="UDP-Glycosyltransferase/glycogen phosphorylase"/>
    <property type="match status" value="1"/>
</dbReference>
<keyword evidence="3" id="KW-0328">Glycosyltransferase</keyword>
<dbReference type="EC" id="2.4.-.-" evidence="3"/>
<dbReference type="PANTHER" id="PTHR45947">
    <property type="entry name" value="SULFOQUINOVOSYL TRANSFERASE SQD2"/>
    <property type="match status" value="1"/>
</dbReference>
<feature type="domain" description="Glycosyl transferase family 1" evidence="2">
    <location>
        <begin position="184"/>
        <end position="322"/>
    </location>
</feature>
<feature type="region of interest" description="Disordered" evidence="1">
    <location>
        <begin position="355"/>
        <end position="377"/>
    </location>
</feature>
<dbReference type="Pfam" id="PF00534">
    <property type="entry name" value="Glycos_transf_1"/>
    <property type="match status" value="1"/>
</dbReference>
<dbReference type="AlphaFoldDB" id="A0ABD5WI62"/>